<comment type="function">
    <text evidence="7">Provides the (R)-glutamate required for cell wall biosynthesis.</text>
</comment>
<comment type="caution">
    <text evidence="8">The sequence shown here is derived from an EMBL/GenBank/DDBJ whole genome shotgun (WGS) entry which is preliminary data.</text>
</comment>
<organism evidence="8 9">
    <name type="scientific">Marinomonas vulgaris</name>
    <dbReference type="NCBI Taxonomy" id="2823372"/>
    <lineage>
        <taxon>Bacteria</taxon>
        <taxon>Pseudomonadati</taxon>
        <taxon>Pseudomonadota</taxon>
        <taxon>Gammaproteobacteria</taxon>
        <taxon>Oceanospirillales</taxon>
        <taxon>Oceanospirillaceae</taxon>
        <taxon>Marinomonas</taxon>
    </lineage>
</organism>
<keyword evidence="6 7" id="KW-0961">Cell wall biogenesis/degradation</keyword>
<dbReference type="HAMAP" id="MF_00258">
    <property type="entry name" value="Glu_racemase"/>
    <property type="match status" value="1"/>
</dbReference>
<feature type="binding site" evidence="7">
    <location>
        <begin position="71"/>
        <end position="72"/>
    </location>
    <ligand>
        <name>substrate</name>
    </ligand>
</feature>
<evidence type="ECO:0000256" key="7">
    <source>
        <dbReference type="HAMAP-Rule" id="MF_00258"/>
    </source>
</evidence>
<comment type="catalytic activity">
    <reaction evidence="1 7">
        <text>L-glutamate = D-glutamate</text>
        <dbReference type="Rhea" id="RHEA:12813"/>
        <dbReference type="ChEBI" id="CHEBI:29985"/>
        <dbReference type="ChEBI" id="CHEBI:29986"/>
        <dbReference type="EC" id="5.1.1.3"/>
    </reaction>
</comment>
<dbReference type="InterPro" id="IPR033134">
    <property type="entry name" value="Asp/Glu_racemase_AS_2"/>
</dbReference>
<feature type="binding site" evidence="7">
    <location>
        <begin position="181"/>
        <end position="182"/>
    </location>
    <ligand>
        <name>substrate</name>
    </ligand>
</feature>
<dbReference type="GO" id="GO:0008881">
    <property type="term" value="F:glutamate racemase activity"/>
    <property type="evidence" value="ECO:0007669"/>
    <property type="project" value="UniProtKB-EC"/>
</dbReference>
<dbReference type="EMBL" id="JAGSSV010000005">
    <property type="protein sequence ID" value="MBR7888507.1"/>
    <property type="molecule type" value="Genomic_DNA"/>
</dbReference>
<evidence type="ECO:0000256" key="2">
    <source>
        <dbReference type="ARBA" id="ARBA00013090"/>
    </source>
</evidence>
<dbReference type="PANTHER" id="PTHR21198">
    <property type="entry name" value="GLUTAMATE RACEMASE"/>
    <property type="match status" value="1"/>
</dbReference>
<evidence type="ECO:0000256" key="6">
    <source>
        <dbReference type="ARBA" id="ARBA00023316"/>
    </source>
</evidence>
<evidence type="ECO:0000256" key="5">
    <source>
        <dbReference type="ARBA" id="ARBA00023235"/>
    </source>
</evidence>
<evidence type="ECO:0000313" key="9">
    <source>
        <dbReference type="Proteomes" id="UP000679722"/>
    </source>
</evidence>
<dbReference type="Gene3D" id="3.40.50.1860">
    <property type="match status" value="2"/>
</dbReference>
<dbReference type="PANTHER" id="PTHR21198:SF3">
    <property type="entry name" value="GLUTAMATE RACEMASE"/>
    <property type="match status" value="1"/>
</dbReference>
<reference evidence="8 9" key="1">
    <citation type="submission" date="2021-04" db="EMBL/GenBank/DDBJ databases">
        <authorList>
            <person name="Sun C."/>
        </authorList>
    </citation>
    <scope>NUCLEOTIDE SEQUENCE [LARGE SCALE GENOMIC DNA]</scope>
    <source>
        <strain evidence="8 9">A79</strain>
    </source>
</reference>
<dbReference type="InterPro" id="IPR018187">
    <property type="entry name" value="Asp/Glu_racemase_AS_1"/>
</dbReference>
<dbReference type="NCBIfam" id="TIGR00067">
    <property type="entry name" value="glut_race"/>
    <property type="match status" value="1"/>
</dbReference>
<name>A0ABS5HA08_9GAMM</name>
<dbReference type="InterPro" id="IPR001920">
    <property type="entry name" value="Asp/Glu_race"/>
</dbReference>
<proteinExistence type="inferred from homology"/>
<dbReference type="EC" id="5.1.1.3" evidence="2 7"/>
<dbReference type="PROSITE" id="PS00923">
    <property type="entry name" value="ASP_GLU_RACEMASE_1"/>
    <property type="match status" value="1"/>
</dbReference>
<keyword evidence="9" id="KW-1185">Reference proteome</keyword>
<dbReference type="InterPro" id="IPR004391">
    <property type="entry name" value="Glu_race"/>
</dbReference>
<comment type="pathway">
    <text evidence="7">Cell wall biogenesis; peptidoglycan biosynthesis.</text>
</comment>
<dbReference type="Pfam" id="PF01177">
    <property type="entry name" value="Asp_Glu_race"/>
    <property type="match status" value="1"/>
</dbReference>
<dbReference type="InterPro" id="IPR015942">
    <property type="entry name" value="Asp/Glu/hydantoin_racemase"/>
</dbReference>
<accession>A0ABS5HA08</accession>
<feature type="active site" description="Proton donor/acceptor" evidence="7">
    <location>
        <position position="70"/>
    </location>
</feature>
<gene>
    <name evidence="7 8" type="primary">murI</name>
    <name evidence="8" type="ORF">J9B83_06085</name>
</gene>
<protein>
    <recommendedName>
        <fullName evidence="2 7">Glutamate racemase</fullName>
        <ecNumber evidence="2 7">5.1.1.3</ecNumber>
    </recommendedName>
</protein>
<keyword evidence="3 7" id="KW-0133">Cell shape</keyword>
<dbReference type="Proteomes" id="UP000679722">
    <property type="component" value="Unassembled WGS sequence"/>
</dbReference>
<evidence type="ECO:0000256" key="1">
    <source>
        <dbReference type="ARBA" id="ARBA00001602"/>
    </source>
</evidence>
<keyword evidence="4 7" id="KW-0573">Peptidoglycan synthesis</keyword>
<comment type="similarity">
    <text evidence="7">Belongs to the aspartate/glutamate racemases family.</text>
</comment>
<feature type="active site" description="Proton donor/acceptor" evidence="7">
    <location>
        <position position="180"/>
    </location>
</feature>
<evidence type="ECO:0000256" key="3">
    <source>
        <dbReference type="ARBA" id="ARBA00022960"/>
    </source>
</evidence>
<dbReference type="PROSITE" id="PS00924">
    <property type="entry name" value="ASP_GLU_RACEMASE_2"/>
    <property type="match status" value="1"/>
</dbReference>
<dbReference type="RefSeq" id="WP_211535854.1">
    <property type="nucleotide sequence ID" value="NZ_JAGSSV010000005.1"/>
</dbReference>
<reference evidence="9" key="2">
    <citation type="submission" date="2023-07" db="EMBL/GenBank/DDBJ databases">
        <title>Marinomonas vulgaris A79, complete genome.</title>
        <authorList>
            <person name="Ying J.-J."/>
        </authorList>
    </citation>
    <scope>NUCLEOTIDE SEQUENCE [LARGE SCALE GENOMIC DNA]</scope>
    <source>
        <strain evidence="9">A79</strain>
    </source>
</reference>
<evidence type="ECO:0000256" key="4">
    <source>
        <dbReference type="ARBA" id="ARBA00022984"/>
    </source>
</evidence>
<feature type="binding site" evidence="7">
    <location>
        <begin position="39"/>
        <end position="40"/>
    </location>
    <ligand>
        <name>substrate</name>
    </ligand>
</feature>
<sequence>MKIGIMDSGAGGLTILNRIHTKLPSLDLVYLADETFAPYGNKDPEALQHRLVAIGAFFHQEGVSAIVVACNTATVVGIEALRASTVLPVIGVEPAVKPACRMGNQRRVAVLATPVTAQSARLTQLIELWKADSYVSIISSSSLAYDIDAWPESVGRIKQTIASLAKNMQTKQIDTLVLACTHYPLVKALFEEELGAACEIVEPSEGVSSQLIRRLTAAYPEQMMSHLDSNCTAKGQIQLCSSISLDNMPRLLNWVTDKAAVLAQRHVHI</sequence>
<dbReference type="SUPFAM" id="SSF53681">
    <property type="entry name" value="Aspartate/glutamate racemase"/>
    <property type="match status" value="2"/>
</dbReference>
<evidence type="ECO:0000313" key="8">
    <source>
        <dbReference type="EMBL" id="MBR7888507.1"/>
    </source>
</evidence>
<keyword evidence="5 7" id="KW-0413">Isomerase</keyword>
<feature type="binding site" evidence="7">
    <location>
        <begin position="7"/>
        <end position="8"/>
    </location>
    <ligand>
        <name>substrate</name>
    </ligand>
</feature>